<proteinExistence type="predicted"/>
<dbReference type="AlphaFoldDB" id="A0A482G5K9"/>
<name>A0A482G5K9_9LECA</name>
<geneLocation type="mitochondrion" evidence="1"/>
<accession>A0A482G5K9</accession>
<organism evidence="1">
    <name type="scientific">Usnea subgracilis</name>
    <dbReference type="NCBI Taxonomy" id="2250278"/>
    <lineage>
        <taxon>Eukaryota</taxon>
        <taxon>Fungi</taxon>
        <taxon>Dikarya</taxon>
        <taxon>Ascomycota</taxon>
        <taxon>Pezizomycotina</taxon>
        <taxon>Lecanoromycetes</taxon>
        <taxon>OSLEUM clade</taxon>
        <taxon>Lecanoromycetidae</taxon>
        <taxon>Lecanorales</taxon>
        <taxon>Lecanorineae</taxon>
        <taxon>Parmeliaceae</taxon>
        <taxon>Usnea</taxon>
    </lineage>
</organism>
<reference evidence="1" key="1">
    <citation type="journal article" date="2018" name="Mitochondrial DNA Part B Resour">
        <title>The complete mitochondrial genomes of five lichenized fungi in the genus Usnea (Ascomycota: Parmeliaceae).</title>
        <authorList>
            <person name="Funk E.R."/>
            <person name="Adams A.N."/>
            <person name="Spotten S.M."/>
            <person name="Van Hove R.A."/>
            <person name="Whittington K.T."/>
            <person name="Keepers K.G."/>
            <person name="Pogoda C.S."/>
            <person name="Lendemer J.C."/>
            <person name="Tripp E.A."/>
            <person name="Kane N.C."/>
        </authorList>
    </citation>
    <scope>NUCLEOTIDE SEQUENCE</scope>
</reference>
<protein>
    <submittedName>
        <fullName evidence="1">Uncharacterized protein</fullName>
    </submittedName>
</protein>
<dbReference type="EMBL" id="MG720066">
    <property type="protein sequence ID" value="QBO60698.1"/>
    <property type="molecule type" value="Genomic_DNA"/>
</dbReference>
<sequence>MKLYMLVSHSSTPCKDRHSYLFCHTHSAVTPLLAKHASRMLTCSWPFGCILTTDEDVDLLLPPHQQRGLPASQDDVDLLLALHQQGRLPPPCWRSMHRGCRLALGPSSALSPKVWCPALGPSSTRGGSLLRKTIWWPALGPSAACFARRCRPALGSSAATGDVDLLLALRLPMRFMLDALLFSSPCCYIH</sequence>
<evidence type="ECO:0000313" key="1">
    <source>
        <dbReference type="EMBL" id="QBO60698.1"/>
    </source>
</evidence>
<keyword evidence="1" id="KW-0496">Mitochondrion</keyword>